<dbReference type="RefSeq" id="WP_083037698.1">
    <property type="nucleotide sequence ID" value="NZ_BLKY01000001.1"/>
</dbReference>
<reference evidence="1 2" key="1">
    <citation type="journal article" date="2019" name="Emerg. Microbes Infect.">
        <title>Comprehensive subspecies identification of 175 nontuberculous mycobacteria species based on 7547 genomic profiles.</title>
        <authorList>
            <person name="Matsumoto Y."/>
            <person name="Kinjo T."/>
            <person name="Motooka D."/>
            <person name="Nabeya D."/>
            <person name="Jung N."/>
            <person name="Uechi K."/>
            <person name="Horii T."/>
            <person name="Iida T."/>
            <person name="Fujita J."/>
            <person name="Nakamura S."/>
        </authorList>
    </citation>
    <scope>NUCLEOTIDE SEQUENCE [LARGE SCALE GENOMIC DNA]</scope>
    <source>
        <strain evidence="1 2">JCM 30723</strain>
    </source>
</reference>
<comment type="caution">
    <text evidence="1">The sequence shown here is derived from an EMBL/GenBank/DDBJ whole genome shotgun (WGS) entry which is preliminary data.</text>
</comment>
<name>A0A7I9YGS0_MYCAL</name>
<dbReference type="Proteomes" id="UP000465305">
    <property type="component" value="Unassembled WGS sequence"/>
</dbReference>
<dbReference type="AlphaFoldDB" id="A0A7I9YGS0"/>
<organism evidence="1 2">
    <name type="scientific">Mycolicibacter algericus</name>
    <name type="common">Mycobacterium algericum</name>
    <dbReference type="NCBI Taxonomy" id="1288388"/>
    <lineage>
        <taxon>Bacteria</taxon>
        <taxon>Bacillati</taxon>
        <taxon>Actinomycetota</taxon>
        <taxon>Actinomycetes</taxon>
        <taxon>Mycobacteriales</taxon>
        <taxon>Mycobacteriaceae</taxon>
        <taxon>Mycolicibacter</taxon>
    </lineage>
</organism>
<accession>A0A7I9YGS0</accession>
<dbReference type="InterPro" id="IPR053860">
    <property type="entry name" value="DUF6932"/>
</dbReference>
<gene>
    <name evidence="1" type="ORF">MALGJ_45570</name>
</gene>
<evidence type="ECO:0000313" key="1">
    <source>
        <dbReference type="EMBL" id="GFG87881.1"/>
    </source>
</evidence>
<protein>
    <submittedName>
        <fullName evidence="1">Uncharacterized protein</fullName>
    </submittedName>
</protein>
<dbReference type="Pfam" id="PF22014">
    <property type="entry name" value="DUF6932"/>
    <property type="match status" value="1"/>
</dbReference>
<sequence length="184" mass="20163">MTLPPCDGTFAALPYRDAPYPATLNEIEAHFVDAAPESTRHRRALIMRALRLHVDIVTTLASKHGTAVRIFLDGGFITWKPKAPRDADLVVLVPPAAYPHFVQPPLFPLWTLSEVGATLGQGGGEVHAEVLRPGFGLADCYVNPDLPTSRRTWHETWSAARDLSTDNVVEGPHKGYIEVVNDHG</sequence>
<evidence type="ECO:0000313" key="2">
    <source>
        <dbReference type="Proteomes" id="UP000465305"/>
    </source>
</evidence>
<proteinExistence type="predicted"/>
<dbReference type="EMBL" id="BLKY01000001">
    <property type="protein sequence ID" value="GFG87881.1"/>
    <property type="molecule type" value="Genomic_DNA"/>
</dbReference>